<keyword evidence="1" id="KW-0732">Signal</keyword>
<dbReference type="PROSITE" id="PS51257">
    <property type="entry name" value="PROKAR_LIPOPROTEIN"/>
    <property type="match status" value="1"/>
</dbReference>
<gene>
    <name evidence="2" type="primary">Necator_chrIII.g13107</name>
    <name evidence="2" type="ORF">RB195_012340</name>
</gene>
<keyword evidence="3" id="KW-1185">Reference proteome</keyword>
<protein>
    <submittedName>
        <fullName evidence="2">Uncharacterized protein</fullName>
    </submittedName>
</protein>
<reference evidence="2 3" key="1">
    <citation type="submission" date="2023-08" db="EMBL/GenBank/DDBJ databases">
        <title>A Necator americanus chromosomal reference genome.</title>
        <authorList>
            <person name="Ilik V."/>
            <person name="Petrzelkova K.J."/>
            <person name="Pardy F."/>
            <person name="Fuh T."/>
            <person name="Niatou-Singa F.S."/>
            <person name="Gouil Q."/>
            <person name="Baker L."/>
            <person name="Ritchie M.E."/>
            <person name="Jex A.R."/>
            <person name="Gazzola D."/>
            <person name="Li H."/>
            <person name="Toshio Fujiwara R."/>
            <person name="Zhan B."/>
            <person name="Aroian R.V."/>
            <person name="Pafco B."/>
            <person name="Schwarz E.M."/>
        </authorList>
    </citation>
    <scope>NUCLEOTIDE SEQUENCE [LARGE SCALE GENOMIC DNA]</scope>
    <source>
        <strain evidence="2 3">Aroian</strain>
        <tissue evidence="2">Whole animal</tissue>
    </source>
</reference>
<accession>A0ABR1D6L8</accession>
<name>A0ABR1D6L8_NECAM</name>
<organism evidence="2 3">
    <name type="scientific">Necator americanus</name>
    <name type="common">Human hookworm</name>
    <dbReference type="NCBI Taxonomy" id="51031"/>
    <lineage>
        <taxon>Eukaryota</taxon>
        <taxon>Metazoa</taxon>
        <taxon>Ecdysozoa</taxon>
        <taxon>Nematoda</taxon>
        <taxon>Chromadorea</taxon>
        <taxon>Rhabditida</taxon>
        <taxon>Rhabditina</taxon>
        <taxon>Rhabditomorpha</taxon>
        <taxon>Strongyloidea</taxon>
        <taxon>Ancylostomatidae</taxon>
        <taxon>Bunostominae</taxon>
        <taxon>Necator</taxon>
    </lineage>
</organism>
<evidence type="ECO:0000313" key="2">
    <source>
        <dbReference type="EMBL" id="KAK6746165.1"/>
    </source>
</evidence>
<evidence type="ECO:0000313" key="3">
    <source>
        <dbReference type="Proteomes" id="UP001303046"/>
    </source>
</evidence>
<sequence>MWRPTVLLLLTIVACITAFPSSGGLDVDKLGAGGKKFFMDMTKQVMGVPSLKPENLAAQSFFRGFLDKYTKLDDKVKKDMEQHVPTATKIFNQAAKKYNVDPLQAFQMLSTFFENFKKGASELDRCHLKSWILFNRCSGRGERPDFPPQEALRQFLLPTKRKLELLHHATNGCLSERVIKSATLPFCPLIIMEVMAEQLHIVRRRPRLSFCSEISDVSFKSEEPSEKCREFPRNRETRVFSALFILGSPTNVPNFRFKILASISSSFGSRGPSSVIVQF</sequence>
<proteinExistence type="predicted"/>
<comment type="caution">
    <text evidence="2">The sequence shown here is derived from an EMBL/GenBank/DDBJ whole genome shotgun (WGS) entry which is preliminary data.</text>
</comment>
<feature type="chain" id="PRO_5045672517" evidence="1">
    <location>
        <begin position="19"/>
        <end position="279"/>
    </location>
</feature>
<feature type="signal peptide" evidence="1">
    <location>
        <begin position="1"/>
        <end position="18"/>
    </location>
</feature>
<dbReference type="Proteomes" id="UP001303046">
    <property type="component" value="Unassembled WGS sequence"/>
</dbReference>
<dbReference type="EMBL" id="JAVFWL010000003">
    <property type="protein sequence ID" value="KAK6746165.1"/>
    <property type="molecule type" value="Genomic_DNA"/>
</dbReference>
<evidence type="ECO:0000256" key="1">
    <source>
        <dbReference type="SAM" id="SignalP"/>
    </source>
</evidence>